<comment type="caution">
    <text evidence="1">The sequence shown here is derived from an EMBL/GenBank/DDBJ whole genome shotgun (WGS) entry which is preliminary data.</text>
</comment>
<evidence type="ECO:0000313" key="1">
    <source>
        <dbReference type="EMBL" id="NMH64927.1"/>
    </source>
</evidence>
<evidence type="ECO:0000313" key="2">
    <source>
        <dbReference type="Proteomes" id="UP000737113"/>
    </source>
</evidence>
<dbReference type="SMART" id="SM00855">
    <property type="entry name" value="PGAM"/>
    <property type="match status" value="1"/>
</dbReference>
<dbReference type="GO" id="GO:0016791">
    <property type="term" value="F:phosphatase activity"/>
    <property type="evidence" value="ECO:0007669"/>
    <property type="project" value="TreeGrafter"/>
</dbReference>
<dbReference type="Pfam" id="PF00300">
    <property type="entry name" value="His_Phos_1"/>
    <property type="match status" value="1"/>
</dbReference>
<reference evidence="1" key="1">
    <citation type="submission" date="2020-04" db="EMBL/GenBank/DDBJ databases">
        <title>Description of Shewanella salipaludis sp. nov., isolated from a salt marsh.</title>
        <authorList>
            <person name="Park S."/>
            <person name="Yoon J.-H."/>
        </authorList>
    </citation>
    <scope>NUCLEOTIDE SEQUENCE</scope>
    <source>
        <strain evidence="1">SHSM-M6</strain>
    </source>
</reference>
<dbReference type="Gene3D" id="3.40.50.1240">
    <property type="entry name" value="Phosphoglycerate mutase-like"/>
    <property type="match status" value="1"/>
</dbReference>
<dbReference type="Proteomes" id="UP000737113">
    <property type="component" value="Unassembled WGS sequence"/>
</dbReference>
<organism evidence="1 2">
    <name type="scientific">Shewanella salipaludis</name>
    <dbReference type="NCBI Taxonomy" id="2723052"/>
    <lineage>
        <taxon>Bacteria</taxon>
        <taxon>Pseudomonadati</taxon>
        <taxon>Pseudomonadota</taxon>
        <taxon>Gammaproteobacteria</taxon>
        <taxon>Alteromonadales</taxon>
        <taxon>Shewanellaceae</taxon>
        <taxon>Shewanella</taxon>
    </lineage>
</organism>
<dbReference type="EMBL" id="JAAXYH010000003">
    <property type="protein sequence ID" value="NMH64927.1"/>
    <property type="molecule type" value="Genomic_DNA"/>
</dbReference>
<name>A0A972JL08_9GAMM</name>
<protein>
    <submittedName>
        <fullName evidence="1">Histidine phosphatase family protein</fullName>
    </submittedName>
</protein>
<keyword evidence="2" id="KW-1185">Reference proteome</keyword>
<dbReference type="AlphaFoldDB" id="A0A972JL08"/>
<sequence>MQRAQIFLLRHGECEGGAILRGRTDVALTAQGRAQMRAALAQAQTLVQAQAKALAQTQVQTQVQVSAPGHETLAWGTAPHLYSSPLRRCADFAAELAADGWRPRELPGLRELDFGDWDGQSWEQLYLTQAEALDAYWQDPWAAAPPGGESMAAFEARVDAAFASVLAALRRASSAAGESPAGPETALLLTHGGVMRHLLARVLGVAPSAGFYHSLALPYAALVRLEVFWGHDEEREAACSYRLHWPGS</sequence>
<dbReference type="PANTHER" id="PTHR48100:SF1">
    <property type="entry name" value="HISTIDINE PHOSPHATASE FAMILY PROTEIN-RELATED"/>
    <property type="match status" value="1"/>
</dbReference>
<proteinExistence type="predicted"/>
<dbReference type="InterPro" id="IPR050275">
    <property type="entry name" value="PGM_Phosphatase"/>
</dbReference>
<accession>A0A972JL08</accession>
<dbReference type="GO" id="GO:0005737">
    <property type="term" value="C:cytoplasm"/>
    <property type="evidence" value="ECO:0007669"/>
    <property type="project" value="TreeGrafter"/>
</dbReference>
<dbReference type="SUPFAM" id="SSF53254">
    <property type="entry name" value="Phosphoglycerate mutase-like"/>
    <property type="match status" value="1"/>
</dbReference>
<gene>
    <name evidence="1" type="ORF">HC757_07045</name>
</gene>
<dbReference type="InterPro" id="IPR013078">
    <property type="entry name" value="His_Pase_superF_clade-1"/>
</dbReference>
<dbReference type="CDD" id="cd07067">
    <property type="entry name" value="HP_PGM_like"/>
    <property type="match status" value="1"/>
</dbReference>
<dbReference type="PANTHER" id="PTHR48100">
    <property type="entry name" value="BROAD-SPECIFICITY PHOSPHATASE YOR283W-RELATED"/>
    <property type="match status" value="1"/>
</dbReference>
<dbReference type="RefSeq" id="WP_169563591.1">
    <property type="nucleotide sequence ID" value="NZ_JAAXYH010000003.1"/>
</dbReference>
<dbReference type="InterPro" id="IPR029033">
    <property type="entry name" value="His_PPase_superfam"/>
</dbReference>